<reference evidence="2 3" key="1">
    <citation type="submission" date="2018-10" db="EMBL/GenBank/DDBJ databases">
        <title>Sequencing the genomes of 1000 actinobacteria strains.</title>
        <authorList>
            <person name="Klenk H.-P."/>
        </authorList>
    </citation>
    <scope>NUCLEOTIDE SEQUENCE [LARGE SCALE GENOMIC DNA]</scope>
    <source>
        <strain evidence="2 3">DSM 44267</strain>
    </source>
</reference>
<evidence type="ECO:0000313" key="3">
    <source>
        <dbReference type="Proteomes" id="UP000278440"/>
    </source>
</evidence>
<dbReference type="Proteomes" id="UP000278440">
    <property type="component" value="Unassembled WGS sequence"/>
</dbReference>
<dbReference type="EMBL" id="RBXT01000001">
    <property type="protein sequence ID" value="RKT78207.1"/>
    <property type="molecule type" value="Genomic_DNA"/>
</dbReference>
<proteinExistence type="predicted"/>
<sequence length="327" mass="33533">MKPDERAEADAALEAARRLSRAAAAVERRLVEAAGGPRPDREVPGGVTAEVRVALRDATEALEAVEQAVADRHPAASGSATTTSRVAEGGAALPAVEVTVPVLGVDGCKAGWVGAVLEPGAPRPRVAVAATIGALVETVRRSTGLRVVAVDMPIGLPDSSTRQADALARRALPGKASTIFSTLTREAYAAASRAEADVVNRLRCGQGVGAQAFALHAKVREVDAWLRSRPTVEVVEAHPELSFATMAGAPLLPNKKTPEGRAARLAALRAGGLASPSVLEGSGYAADDVLDACAVAWTAVRHAAGDSVSRPDPPEVFSDGLPAAIRT</sequence>
<dbReference type="InterPro" id="IPR007362">
    <property type="entry name" value="DUF429"/>
</dbReference>
<gene>
    <name evidence="2" type="ORF">DFJ68_1647</name>
</gene>
<name>A0A495XVC8_9MICO</name>
<protein>
    <submittedName>
        <fullName evidence="2">Putative RNase H-like nuclease</fullName>
    </submittedName>
</protein>
<organism evidence="2 3">
    <name type="scientific">Terracoccus luteus</name>
    <dbReference type="NCBI Taxonomy" id="53356"/>
    <lineage>
        <taxon>Bacteria</taxon>
        <taxon>Bacillati</taxon>
        <taxon>Actinomycetota</taxon>
        <taxon>Actinomycetes</taxon>
        <taxon>Micrococcales</taxon>
        <taxon>Intrasporangiaceae</taxon>
        <taxon>Terracoccus</taxon>
    </lineage>
</organism>
<dbReference type="OrthoDB" id="9811476at2"/>
<feature type="region of interest" description="Disordered" evidence="1">
    <location>
        <begin position="304"/>
        <end position="327"/>
    </location>
</feature>
<comment type="caution">
    <text evidence="2">The sequence shown here is derived from an EMBL/GenBank/DDBJ whole genome shotgun (WGS) entry which is preliminary data.</text>
</comment>
<accession>A0A495XVC8</accession>
<keyword evidence="3" id="KW-1185">Reference proteome</keyword>
<evidence type="ECO:0000313" key="2">
    <source>
        <dbReference type="EMBL" id="RKT78207.1"/>
    </source>
</evidence>
<dbReference type="Pfam" id="PF04250">
    <property type="entry name" value="DUF429"/>
    <property type="match status" value="1"/>
</dbReference>
<dbReference type="AlphaFoldDB" id="A0A495XVC8"/>
<evidence type="ECO:0000256" key="1">
    <source>
        <dbReference type="SAM" id="MobiDB-lite"/>
    </source>
</evidence>
<dbReference type="RefSeq" id="WP_121032328.1">
    <property type="nucleotide sequence ID" value="NZ_RBXT01000001.1"/>
</dbReference>